<feature type="transmembrane region" description="Helical" evidence="3">
    <location>
        <begin position="6"/>
        <end position="27"/>
    </location>
</feature>
<dbReference type="KEGG" id="vg:64766281"/>
<dbReference type="RefSeq" id="YP_010059050.1">
    <property type="nucleotide sequence ID" value="NC_054724.1"/>
</dbReference>
<accession>A0A2P1JXW7</accession>
<feature type="compositionally biased region" description="Acidic residues" evidence="2">
    <location>
        <begin position="102"/>
        <end position="111"/>
    </location>
</feature>
<dbReference type="SUPFAM" id="SSF140570">
    <property type="entry name" value="MukF C-terminal domain-like"/>
    <property type="match status" value="1"/>
</dbReference>
<keyword evidence="3" id="KW-0812">Transmembrane</keyword>
<evidence type="ECO:0000313" key="4">
    <source>
        <dbReference type="EMBL" id="AVO25165.1"/>
    </source>
</evidence>
<feature type="region of interest" description="Disordered" evidence="2">
    <location>
        <begin position="102"/>
        <end position="125"/>
    </location>
</feature>
<name>A0A2P1JXW7_9CAUD</name>
<dbReference type="Proteomes" id="UP000241290">
    <property type="component" value="Genome"/>
</dbReference>
<evidence type="ECO:0000313" key="5">
    <source>
        <dbReference type="Proteomes" id="UP000241290"/>
    </source>
</evidence>
<dbReference type="GeneID" id="64766281"/>
<keyword evidence="5" id="KW-1185">Reference proteome</keyword>
<proteinExistence type="predicted"/>
<dbReference type="InterPro" id="IPR036141">
    <property type="entry name" value="MukF_M_sp"/>
</dbReference>
<evidence type="ECO:0000256" key="3">
    <source>
        <dbReference type="SAM" id="Phobius"/>
    </source>
</evidence>
<evidence type="ECO:0000256" key="1">
    <source>
        <dbReference type="SAM" id="Coils"/>
    </source>
</evidence>
<feature type="coiled-coil region" evidence="1">
    <location>
        <begin position="40"/>
        <end position="74"/>
    </location>
</feature>
<protein>
    <submittedName>
        <fullName evidence="4">Uncharacterized protein</fullName>
    </submittedName>
</protein>
<keyword evidence="3" id="KW-0472">Membrane</keyword>
<organism evidence="4 5">
    <name type="scientific">Rhodococcus phage Finch</name>
    <dbReference type="NCBI Taxonomy" id="2094144"/>
    <lineage>
        <taxon>Viruses</taxon>
        <taxon>Duplodnaviria</taxon>
        <taxon>Heunggongvirae</taxon>
        <taxon>Uroviricota</taxon>
        <taxon>Caudoviricetes</taxon>
        <taxon>Finchvirus</taxon>
        <taxon>Finchvirus finch</taxon>
    </lineage>
</organism>
<dbReference type="EMBL" id="MG962366">
    <property type="protein sequence ID" value="AVO25165.1"/>
    <property type="molecule type" value="Genomic_DNA"/>
</dbReference>
<reference evidence="5" key="1">
    <citation type="submission" date="2018-02" db="EMBL/GenBank/DDBJ databases">
        <authorList>
            <person name="Cohen D.B."/>
            <person name="Kent A.D."/>
        </authorList>
    </citation>
    <scope>NUCLEOTIDE SEQUENCE [LARGE SCALE GENOMIC DNA]</scope>
</reference>
<sequence length="125" mass="13697">MNHYDQGASPFFWLCLGLLLLIAIALLSQDGKLRKVGTLMSIFSDQLKELNDNLDEAGNEIVEELLKLREALEAKDVLDADDIALLDSISAKAKSLADIVPDEVVEPEEPTEPAVPEIPEPAKED</sequence>
<keyword evidence="1" id="KW-0175">Coiled coil</keyword>
<evidence type="ECO:0000256" key="2">
    <source>
        <dbReference type="SAM" id="MobiDB-lite"/>
    </source>
</evidence>
<gene>
    <name evidence="4" type="primary">28</name>
    <name evidence="4" type="ORF">SEA_FINCH_28</name>
</gene>
<keyword evidence="3" id="KW-1133">Transmembrane helix</keyword>